<organism evidence="2 3">
    <name type="scientific">Xylaria flabelliformis</name>
    <dbReference type="NCBI Taxonomy" id="2512241"/>
    <lineage>
        <taxon>Eukaryota</taxon>
        <taxon>Fungi</taxon>
        <taxon>Dikarya</taxon>
        <taxon>Ascomycota</taxon>
        <taxon>Pezizomycotina</taxon>
        <taxon>Sordariomycetes</taxon>
        <taxon>Xylariomycetidae</taxon>
        <taxon>Xylariales</taxon>
        <taxon>Xylariaceae</taxon>
        <taxon>Xylaria</taxon>
    </lineage>
</organism>
<feature type="domain" description="Heterokaryon incompatibility" evidence="1">
    <location>
        <begin position="139"/>
        <end position="281"/>
    </location>
</feature>
<dbReference type="EMBL" id="VFLP01000004">
    <property type="protein sequence ID" value="TRX98003.1"/>
    <property type="molecule type" value="Genomic_DNA"/>
</dbReference>
<protein>
    <recommendedName>
        <fullName evidence="1">Heterokaryon incompatibility domain-containing protein</fullName>
    </recommendedName>
</protein>
<dbReference type="STRING" id="2512241.A0A553ICR7"/>
<evidence type="ECO:0000313" key="2">
    <source>
        <dbReference type="EMBL" id="TRX98003.1"/>
    </source>
</evidence>
<dbReference type="Pfam" id="PF06985">
    <property type="entry name" value="HET"/>
    <property type="match status" value="3"/>
</dbReference>
<dbReference type="Proteomes" id="UP000319160">
    <property type="component" value="Unassembled WGS sequence"/>
</dbReference>
<sequence>MEHIWPPDELTADVSGLTFEAFCLAQLLRNSVTSSIRNWLEYANRKASAQEEIERLESAWIICLEFFIKRFDAVLQNTLHQNISCRQLVLPSRYQDPLLTNNVSHEIILLELQPSLDPTKPIRCSRHVSSLEHEPCPVYDVLSYSWDGPHETKRILINGSPSKIHRSLESALRHLRLPSTSRMLWVDSLCVTGRDVQGWSHDLERLAPIYAKAREVIGWLGNESNTSSLAFSFLQVFAALPEEQRQGLNIVFRNKLSSDFLDAILNLMSRPWWDYVGLMQELMNGCQIMIWCGTESISWDAFRLFFQTLHRQGVDIGREYAQARLLSMIYLIPTGSVGYFPSLQRHAPGKELPGIVEALLSGLERIFARSNLATAWTLALSRIGAYFGPFLTHIALKICRDDVKNRQTAISKVLNTPQIDSRVDIRDSLAKETSQHYQDDRTSLLNTLREMDSEFSRLLAGEVEPAHRDSELHTPSKKDEVSVGEAFECWTAVLKIFEMKNTNDETSSRETIISHINQQYQSGIEIPALLWLCASDNSSSEIICNSVPIDIVAFSALGVENAPYCALSHLWTDQKPTDIVSLDGRHILVTPNLNSVLRSLRRIDLPVLLWADVSANNQDRQSQISDIRMTRSLYSMAGHVFICGDEHNASHFDPSTTEQDIVSLMLQIIGSPRRHFEEKRPIGLPVITPSDKSEADTKNDIKCYPYQALPTMTSIRLLTMLPIDKAETEEDKYSLIRCTMSMVDLEDSPQYDALSYTWGNPLGMYNSFEKIPPPSKWYTPSFEIECDGELISISANLFTALISIRWISSVRDEPDFKERTKGVPQLLHLWIDAICINQTDLSERNQQVALMSRIYRQANAVAVWLGGEDDPTQDAMQILCLLAEKSLQGPEIFNRIRSSGMSILDESTYRVLGLPRINLRQWIALYAFMSRSWFTRAWIVQEVCLAQTIMLLCGLKMMPSDLLFATADVLRRSGWGAQLSHLGEMAIVDEDSPVTIPSAIRGLHKSQPSSGLNLPILFSIFDVKGSLGLSNGYAISKPGVEPYRLVTNATLFRDAQAMDPRDKIYAFMSISREFMGDRLTSGGPTLSPNYRLSPREVFIQSATFMLLSSPTLEVLSLVQDAEKANIQDLPSWVPDFSVKGLYLPLDFGFPSPFTASDGLGPAHRVFPSVDVLEVRGVCIGTLTSVCTFESRILLSKLVNIISQLPLQSAISRPRMNQRLREFILESERYDNRDDRTALLEGIDSNSTVEHQTRFEVLWRTMLADSSRGRHPLPAGHGAAMRVAFRKIINDLQVEVRDIVMKRQPDAAEHLDNLAREYTAFCKLLNQAPDNASPSLPPEFRYFMDAFQSSKNVSLNIAKQEHDQMLKRSIEIVDESSLHDVQGHGYGLRSLFRTSVGQLGRGDKATEAGDEAWVLAGGNVPFTLRRVGEGRYKLIGECYIHGVMHAEAVADVSELCRTISIV</sequence>
<feature type="domain" description="Heterokaryon incompatibility" evidence="1">
    <location>
        <begin position="564"/>
        <end position="653"/>
    </location>
</feature>
<dbReference type="OrthoDB" id="2157530at2759"/>
<reference evidence="3" key="1">
    <citation type="submission" date="2019-06" db="EMBL/GenBank/DDBJ databases">
        <title>Draft genome sequence of the griseofulvin-producing fungus Xylaria cubensis strain G536.</title>
        <authorList>
            <person name="Mead M.E."/>
            <person name="Raja H.A."/>
            <person name="Steenwyk J.L."/>
            <person name="Knowles S.L."/>
            <person name="Oberlies N.H."/>
            <person name="Rokas A."/>
        </authorList>
    </citation>
    <scope>NUCLEOTIDE SEQUENCE [LARGE SCALE GENOMIC DNA]</scope>
    <source>
        <strain evidence="3">G536</strain>
    </source>
</reference>
<dbReference type="PANTHER" id="PTHR24148:SF64">
    <property type="entry name" value="HETEROKARYON INCOMPATIBILITY DOMAIN-CONTAINING PROTEIN"/>
    <property type="match status" value="1"/>
</dbReference>
<dbReference type="Pfam" id="PF26639">
    <property type="entry name" value="Het-6_barrel"/>
    <property type="match status" value="1"/>
</dbReference>
<accession>A0A553ICR7</accession>
<gene>
    <name evidence="2" type="ORF">FHL15_001213</name>
</gene>
<name>A0A553ICR7_9PEZI</name>
<keyword evidence="3" id="KW-1185">Reference proteome</keyword>
<evidence type="ECO:0000259" key="1">
    <source>
        <dbReference type="Pfam" id="PF06985"/>
    </source>
</evidence>
<dbReference type="PANTHER" id="PTHR24148">
    <property type="entry name" value="ANKYRIN REPEAT DOMAIN-CONTAINING PROTEIN 39 HOMOLOG-RELATED"/>
    <property type="match status" value="1"/>
</dbReference>
<evidence type="ECO:0000313" key="3">
    <source>
        <dbReference type="Proteomes" id="UP000319160"/>
    </source>
</evidence>
<comment type="caution">
    <text evidence="2">The sequence shown here is derived from an EMBL/GenBank/DDBJ whole genome shotgun (WGS) entry which is preliminary data.</text>
</comment>
<feature type="domain" description="Heterokaryon incompatibility" evidence="1">
    <location>
        <begin position="751"/>
        <end position="942"/>
    </location>
</feature>
<proteinExistence type="predicted"/>
<dbReference type="InterPro" id="IPR052895">
    <property type="entry name" value="HetReg/Transcr_Mod"/>
</dbReference>
<dbReference type="InterPro" id="IPR010730">
    <property type="entry name" value="HET"/>
</dbReference>